<dbReference type="EnsemblMetazoa" id="ISCW006854-RA">
    <property type="protein sequence ID" value="ISCW006854-PA"/>
    <property type="gene ID" value="ISCW006854"/>
</dbReference>
<feature type="non-terminal residue" evidence="4">
    <location>
        <position position="1"/>
    </location>
</feature>
<dbReference type="PROSITE" id="PS50071">
    <property type="entry name" value="HOMEOBOX_2"/>
    <property type="match status" value="1"/>
</dbReference>
<evidence type="ECO:0000313" key="6">
    <source>
        <dbReference type="Proteomes" id="UP000001555"/>
    </source>
</evidence>
<dbReference type="STRING" id="6945.B7PMG8"/>
<feature type="compositionally biased region" description="Pro residues" evidence="2">
    <location>
        <begin position="81"/>
        <end position="91"/>
    </location>
</feature>
<protein>
    <recommendedName>
        <fullName evidence="3">Homeobox domain-containing protein</fullName>
    </recommendedName>
</protein>
<dbReference type="HOGENOM" id="CLU_2078894_0_0_1"/>
<reference evidence="4 6" key="1">
    <citation type="submission" date="2008-03" db="EMBL/GenBank/DDBJ databases">
        <title>Annotation of Ixodes scapularis.</title>
        <authorList>
            <consortium name="Ixodes scapularis Genome Project Consortium"/>
            <person name="Caler E."/>
            <person name="Hannick L.I."/>
            <person name="Bidwell S."/>
            <person name="Joardar V."/>
            <person name="Thiagarajan M."/>
            <person name="Amedeo P."/>
            <person name="Galinsky K.J."/>
            <person name="Schobel S."/>
            <person name="Inman J."/>
            <person name="Hostetler J."/>
            <person name="Miller J."/>
            <person name="Hammond M."/>
            <person name="Megy K."/>
            <person name="Lawson D."/>
            <person name="Kodira C."/>
            <person name="Sutton G."/>
            <person name="Meyer J."/>
            <person name="Hill C.A."/>
            <person name="Birren B."/>
            <person name="Nene V."/>
            <person name="Collins F."/>
            <person name="Alarcon-Chaidez F."/>
            <person name="Wikel S."/>
            <person name="Strausberg R."/>
        </authorList>
    </citation>
    <scope>NUCLEOTIDE SEQUENCE [LARGE SCALE GENOMIC DNA]</scope>
    <source>
        <strain evidence="6">Wikel</strain>
        <strain evidence="4">Wikel colony</strain>
    </source>
</reference>
<feature type="compositionally biased region" description="Basic residues" evidence="2">
    <location>
        <begin position="1"/>
        <end position="14"/>
    </location>
</feature>
<feature type="compositionally biased region" description="Basic residues" evidence="2">
    <location>
        <begin position="21"/>
        <end position="34"/>
    </location>
</feature>
<feature type="domain" description="Homeobox" evidence="3">
    <location>
        <begin position="1"/>
        <end position="13"/>
    </location>
</feature>
<dbReference type="EMBL" id="ABJB010796695">
    <property type="status" value="NOT_ANNOTATED_CDS"/>
    <property type="molecule type" value="Genomic_DNA"/>
</dbReference>
<dbReference type="VEuPathDB" id="VectorBase:ISCW006854"/>
<dbReference type="AlphaFoldDB" id="B7PMG8"/>
<feature type="region of interest" description="Disordered" evidence="2">
    <location>
        <begin position="1"/>
        <end position="118"/>
    </location>
</feature>
<dbReference type="EMBL" id="ABJB010922105">
    <property type="status" value="NOT_ANNOTATED_CDS"/>
    <property type="molecule type" value="Genomic_DNA"/>
</dbReference>
<dbReference type="EMBL" id="ABJB010067483">
    <property type="status" value="NOT_ANNOTATED_CDS"/>
    <property type="molecule type" value="Genomic_DNA"/>
</dbReference>
<dbReference type="GO" id="GO:0003677">
    <property type="term" value="F:DNA binding"/>
    <property type="evidence" value="ECO:0007669"/>
    <property type="project" value="UniProtKB-UniRule"/>
</dbReference>
<dbReference type="CDD" id="cd00086">
    <property type="entry name" value="homeodomain"/>
    <property type="match status" value="1"/>
</dbReference>
<keyword evidence="1" id="KW-0371">Homeobox</keyword>
<dbReference type="EMBL" id="ABJB010325725">
    <property type="status" value="NOT_ANNOTATED_CDS"/>
    <property type="molecule type" value="Genomic_DNA"/>
</dbReference>
<dbReference type="VEuPathDB" id="VectorBase:ISCI006854"/>
<dbReference type="EMBL" id="ABJB010892366">
    <property type="status" value="NOT_ANNOTATED_CDS"/>
    <property type="molecule type" value="Genomic_DNA"/>
</dbReference>
<keyword evidence="1" id="KW-0539">Nucleus</keyword>
<evidence type="ECO:0000259" key="3">
    <source>
        <dbReference type="PROSITE" id="PS50071"/>
    </source>
</evidence>
<evidence type="ECO:0000256" key="2">
    <source>
        <dbReference type="SAM" id="MobiDB-lite"/>
    </source>
</evidence>
<dbReference type="GO" id="GO:0005634">
    <property type="term" value="C:nucleus"/>
    <property type="evidence" value="ECO:0007669"/>
    <property type="project" value="UniProtKB-SubCell"/>
</dbReference>
<feature type="non-terminal residue" evidence="4">
    <location>
        <position position="118"/>
    </location>
</feature>
<accession>B7PMG8</accession>
<name>B7PMG8_IXOSC</name>
<dbReference type="Proteomes" id="UP000001555">
    <property type="component" value="Unassembled WGS sequence"/>
</dbReference>
<dbReference type="PaxDb" id="6945-B7PMG8"/>
<evidence type="ECO:0000313" key="5">
    <source>
        <dbReference type="EnsemblMetazoa" id="ISCW006854-PA"/>
    </source>
</evidence>
<reference evidence="5" key="2">
    <citation type="submission" date="2020-05" db="UniProtKB">
        <authorList>
            <consortium name="EnsemblMetazoa"/>
        </authorList>
    </citation>
    <scope>IDENTIFICATION</scope>
    <source>
        <strain evidence="5">wikel</strain>
    </source>
</reference>
<gene>
    <name evidence="4" type="ORF">IscW_ISCW006854</name>
</gene>
<evidence type="ECO:0000256" key="1">
    <source>
        <dbReference type="PROSITE-ProRule" id="PRU00108"/>
    </source>
</evidence>
<sequence>VWFQNRRSKERRMKQLSTLGARRHFFRSPRRVMRSLRPGMSPDGLDDSPEMGPGGPNSAFAYFSDFGYGGQAGFYDFFPGQQPPPPPPPGGGGPGSGPDGMGFPPGSGPQGNSQGGLD</sequence>
<comment type="subcellular location">
    <subcellularLocation>
        <location evidence="1">Nucleus</location>
    </subcellularLocation>
</comment>
<dbReference type="VEuPathDB" id="VectorBase:ISCP_010290"/>
<keyword evidence="6" id="KW-1185">Reference proteome</keyword>
<dbReference type="InParanoid" id="B7PMG8"/>
<proteinExistence type="predicted"/>
<dbReference type="EMBL" id="DS747156">
    <property type="protein sequence ID" value="EEC07790.1"/>
    <property type="molecule type" value="Genomic_DNA"/>
</dbReference>
<keyword evidence="1" id="KW-0238">DNA-binding</keyword>
<evidence type="ECO:0000313" key="4">
    <source>
        <dbReference type="EMBL" id="EEC07790.1"/>
    </source>
</evidence>
<feature type="DNA-binding region" description="Homeobox" evidence="1">
    <location>
        <begin position="3"/>
        <end position="14"/>
    </location>
</feature>
<dbReference type="OrthoDB" id="10068367at2759"/>
<dbReference type="InterPro" id="IPR001356">
    <property type="entry name" value="HD"/>
</dbReference>
<feature type="compositionally biased region" description="Gly residues" evidence="2">
    <location>
        <begin position="92"/>
        <end position="118"/>
    </location>
</feature>
<organism>
    <name type="scientific">Ixodes scapularis</name>
    <name type="common">Black-legged tick</name>
    <name type="synonym">Deer tick</name>
    <dbReference type="NCBI Taxonomy" id="6945"/>
    <lineage>
        <taxon>Eukaryota</taxon>
        <taxon>Metazoa</taxon>
        <taxon>Ecdysozoa</taxon>
        <taxon>Arthropoda</taxon>
        <taxon>Chelicerata</taxon>
        <taxon>Arachnida</taxon>
        <taxon>Acari</taxon>
        <taxon>Parasitiformes</taxon>
        <taxon>Ixodida</taxon>
        <taxon>Ixodoidea</taxon>
        <taxon>Ixodidae</taxon>
        <taxon>Ixodinae</taxon>
        <taxon>Ixodes</taxon>
    </lineage>
</organism>